<evidence type="ECO:0000313" key="3">
    <source>
        <dbReference type="Proteomes" id="UP001281410"/>
    </source>
</evidence>
<evidence type="ECO:0008006" key="4">
    <source>
        <dbReference type="Google" id="ProtNLM"/>
    </source>
</evidence>
<accession>A0AAE0EM71</accession>
<keyword evidence="3" id="KW-1185">Reference proteome</keyword>
<organism evidence="2 3">
    <name type="scientific">Dipteronia sinensis</name>
    <dbReference type="NCBI Taxonomy" id="43782"/>
    <lineage>
        <taxon>Eukaryota</taxon>
        <taxon>Viridiplantae</taxon>
        <taxon>Streptophyta</taxon>
        <taxon>Embryophyta</taxon>
        <taxon>Tracheophyta</taxon>
        <taxon>Spermatophyta</taxon>
        <taxon>Magnoliopsida</taxon>
        <taxon>eudicotyledons</taxon>
        <taxon>Gunneridae</taxon>
        <taxon>Pentapetalae</taxon>
        <taxon>rosids</taxon>
        <taxon>malvids</taxon>
        <taxon>Sapindales</taxon>
        <taxon>Sapindaceae</taxon>
        <taxon>Hippocastanoideae</taxon>
        <taxon>Acereae</taxon>
        <taxon>Dipteronia</taxon>
    </lineage>
</organism>
<evidence type="ECO:0000313" key="2">
    <source>
        <dbReference type="EMBL" id="KAK3231580.1"/>
    </source>
</evidence>
<proteinExistence type="predicted"/>
<reference evidence="2" key="1">
    <citation type="journal article" date="2023" name="Plant J.">
        <title>Genome sequences and population genomics provide insights into the demographic history, inbreeding, and mutation load of two 'living fossil' tree species of Dipteronia.</title>
        <authorList>
            <person name="Feng Y."/>
            <person name="Comes H.P."/>
            <person name="Chen J."/>
            <person name="Zhu S."/>
            <person name="Lu R."/>
            <person name="Zhang X."/>
            <person name="Li P."/>
            <person name="Qiu J."/>
            <person name="Olsen K.M."/>
            <person name="Qiu Y."/>
        </authorList>
    </citation>
    <scope>NUCLEOTIDE SEQUENCE</scope>
    <source>
        <strain evidence="2">NBL</strain>
    </source>
</reference>
<protein>
    <recommendedName>
        <fullName evidence="4">Reverse transcriptase</fullName>
    </recommendedName>
</protein>
<sequence>MIACFVLGLRKWIVVLLKRPWTLMPAPQLVECHDRYLGLPSFAGKNKRKLFASIRGRVWDRVRGWQNKLFSAGSKEILVKAVIQAISTYSMFLFRLLKRDLLEVGSRWRIGRGDSVSIYHDRWIPRPITFKVVSPSMLGDDAKVAELKLLNGSWNEQLIHDSFLPEDVSLILNIPCLSSQLPDSISWHYDKLGLYSVKSGYHIGCNSLAIPGLFGLSSSEA</sequence>
<dbReference type="Proteomes" id="UP001281410">
    <property type="component" value="Unassembled WGS sequence"/>
</dbReference>
<feature type="signal peptide" evidence="1">
    <location>
        <begin position="1"/>
        <end position="17"/>
    </location>
</feature>
<dbReference type="PANTHER" id="PTHR33116">
    <property type="entry name" value="REVERSE TRANSCRIPTASE ZINC-BINDING DOMAIN-CONTAINING PROTEIN-RELATED-RELATED"/>
    <property type="match status" value="1"/>
</dbReference>
<evidence type="ECO:0000256" key="1">
    <source>
        <dbReference type="SAM" id="SignalP"/>
    </source>
</evidence>
<name>A0AAE0EM71_9ROSI</name>
<dbReference type="EMBL" id="JANJYJ010000001">
    <property type="protein sequence ID" value="KAK3231580.1"/>
    <property type="molecule type" value="Genomic_DNA"/>
</dbReference>
<gene>
    <name evidence="2" type="ORF">Dsin_003461</name>
</gene>
<comment type="caution">
    <text evidence="2">The sequence shown here is derived from an EMBL/GenBank/DDBJ whole genome shotgun (WGS) entry which is preliminary data.</text>
</comment>
<dbReference type="PANTHER" id="PTHR33116:SF86">
    <property type="entry name" value="REVERSE TRANSCRIPTASE DOMAIN-CONTAINING PROTEIN"/>
    <property type="match status" value="1"/>
</dbReference>
<dbReference type="AlphaFoldDB" id="A0AAE0EM71"/>
<feature type="chain" id="PRO_5042205089" description="Reverse transcriptase" evidence="1">
    <location>
        <begin position="18"/>
        <end position="221"/>
    </location>
</feature>
<keyword evidence="1" id="KW-0732">Signal</keyword>